<dbReference type="AlphaFoldDB" id="A0AAE1GCK3"/>
<organism evidence="2 3">
    <name type="scientific">Petrolisthes cinctipes</name>
    <name type="common">Flat porcelain crab</name>
    <dbReference type="NCBI Taxonomy" id="88211"/>
    <lineage>
        <taxon>Eukaryota</taxon>
        <taxon>Metazoa</taxon>
        <taxon>Ecdysozoa</taxon>
        <taxon>Arthropoda</taxon>
        <taxon>Crustacea</taxon>
        <taxon>Multicrustacea</taxon>
        <taxon>Malacostraca</taxon>
        <taxon>Eumalacostraca</taxon>
        <taxon>Eucarida</taxon>
        <taxon>Decapoda</taxon>
        <taxon>Pleocyemata</taxon>
        <taxon>Anomura</taxon>
        <taxon>Galatheoidea</taxon>
        <taxon>Porcellanidae</taxon>
        <taxon>Petrolisthes</taxon>
    </lineage>
</organism>
<evidence type="ECO:0000313" key="3">
    <source>
        <dbReference type="Proteomes" id="UP001286313"/>
    </source>
</evidence>
<feature type="region of interest" description="Disordered" evidence="1">
    <location>
        <begin position="21"/>
        <end position="42"/>
    </location>
</feature>
<feature type="compositionally biased region" description="Polar residues" evidence="1">
    <location>
        <begin position="24"/>
        <end position="42"/>
    </location>
</feature>
<gene>
    <name evidence="2" type="ORF">Pcinc_006623</name>
</gene>
<protein>
    <submittedName>
        <fullName evidence="2">Uncharacterized protein</fullName>
    </submittedName>
</protein>
<name>A0AAE1GCK3_PETCI</name>
<proteinExistence type="predicted"/>
<reference evidence="2" key="1">
    <citation type="submission" date="2023-10" db="EMBL/GenBank/DDBJ databases">
        <title>Genome assemblies of two species of porcelain crab, Petrolisthes cinctipes and Petrolisthes manimaculis (Anomura: Porcellanidae).</title>
        <authorList>
            <person name="Angst P."/>
        </authorList>
    </citation>
    <scope>NUCLEOTIDE SEQUENCE</scope>
    <source>
        <strain evidence="2">PB745_01</strain>
        <tissue evidence="2">Gill</tissue>
    </source>
</reference>
<keyword evidence="3" id="KW-1185">Reference proteome</keyword>
<feature type="non-terminal residue" evidence="2">
    <location>
        <position position="1"/>
    </location>
</feature>
<evidence type="ECO:0000313" key="2">
    <source>
        <dbReference type="EMBL" id="KAK3889370.1"/>
    </source>
</evidence>
<dbReference type="Proteomes" id="UP001286313">
    <property type="component" value="Unassembled WGS sequence"/>
</dbReference>
<evidence type="ECO:0000256" key="1">
    <source>
        <dbReference type="SAM" id="MobiDB-lite"/>
    </source>
</evidence>
<sequence>KCYQDLRSDFFPQPVRVTVVPTPGSSDANATDRILSSCSEQQ</sequence>
<comment type="caution">
    <text evidence="2">The sequence shown here is derived from an EMBL/GenBank/DDBJ whole genome shotgun (WGS) entry which is preliminary data.</text>
</comment>
<accession>A0AAE1GCK3</accession>
<dbReference type="EMBL" id="JAWQEG010000492">
    <property type="protein sequence ID" value="KAK3889370.1"/>
    <property type="molecule type" value="Genomic_DNA"/>
</dbReference>